<comment type="caution">
    <text evidence="5">The sequence shown here is derived from an EMBL/GenBank/DDBJ whole genome shotgun (WGS) entry which is preliminary data.</text>
</comment>
<dbReference type="GO" id="GO:0005509">
    <property type="term" value="F:calcium ion binding"/>
    <property type="evidence" value="ECO:0007669"/>
    <property type="project" value="InterPro"/>
</dbReference>
<accession>A0A507DV84</accession>
<name>A0A507DV84_9FUNG</name>
<dbReference type="InterPro" id="IPR018247">
    <property type="entry name" value="EF_Hand_1_Ca_BS"/>
</dbReference>
<dbReference type="PROSITE" id="PS50222">
    <property type="entry name" value="EF_HAND_2"/>
    <property type="match status" value="3"/>
</dbReference>
<dbReference type="InterPro" id="IPR002048">
    <property type="entry name" value="EF_hand_dom"/>
</dbReference>
<dbReference type="Proteomes" id="UP000318582">
    <property type="component" value="Unassembled WGS sequence"/>
</dbReference>
<dbReference type="InterPro" id="IPR011992">
    <property type="entry name" value="EF-hand-dom_pair"/>
</dbReference>
<keyword evidence="6" id="KW-1185">Reference proteome</keyword>
<keyword evidence="2" id="KW-0106">Calcium</keyword>
<feature type="domain" description="EF-hand" evidence="4">
    <location>
        <begin position="78"/>
        <end position="113"/>
    </location>
</feature>
<dbReference type="AlphaFoldDB" id="A0A507DV84"/>
<dbReference type="EMBL" id="QEAQ01000100">
    <property type="protein sequence ID" value="TPX55654.1"/>
    <property type="molecule type" value="Genomic_DNA"/>
</dbReference>
<dbReference type="STRING" id="109895.A0A507DV84"/>
<feature type="compositionally biased region" description="Low complexity" evidence="3">
    <location>
        <begin position="48"/>
        <end position="64"/>
    </location>
</feature>
<evidence type="ECO:0000256" key="3">
    <source>
        <dbReference type="SAM" id="MobiDB-lite"/>
    </source>
</evidence>
<dbReference type="Pfam" id="PF13833">
    <property type="entry name" value="EF-hand_8"/>
    <property type="match status" value="1"/>
</dbReference>
<dbReference type="PANTHER" id="PTHR23050">
    <property type="entry name" value="CALCIUM BINDING PROTEIN"/>
    <property type="match status" value="1"/>
</dbReference>
<dbReference type="InterPro" id="IPR050145">
    <property type="entry name" value="Centrin_CML-like"/>
</dbReference>
<dbReference type="SMART" id="SM00054">
    <property type="entry name" value="EFh"/>
    <property type="match status" value="3"/>
</dbReference>
<dbReference type="CDD" id="cd00051">
    <property type="entry name" value="EFh"/>
    <property type="match status" value="2"/>
</dbReference>
<evidence type="ECO:0000313" key="5">
    <source>
        <dbReference type="EMBL" id="TPX55654.1"/>
    </source>
</evidence>
<gene>
    <name evidence="5" type="ORF">PhCBS80983_g05134</name>
</gene>
<feature type="region of interest" description="Disordered" evidence="3">
    <location>
        <begin position="170"/>
        <end position="190"/>
    </location>
</feature>
<dbReference type="PROSITE" id="PS00018">
    <property type="entry name" value="EF_HAND_1"/>
    <property type="match status" value="3"/>
</dbReference>
<dbReference type="Gene3D" id="1.10.238.10">
    <property type="entry name" value="EF-hand"/>
    <property type="match status" value="2"/>
</dbReference>
<dbReference type="FunFam" id="1.10.238.10:FF:000178">
    <property type="entry name" value="Calmodulin-2 A"/>
    <property type="match status" value="1"/>
</dbReference>
<feature type="domain" description="EF-hand" evidence="4">
    <location>
        <begin position="221"/>
        <end position="256"/>
    </location>
</feature>
<dbReference type="Pfam" id="PF13499">
    <property type="entry name" value="EF-hand_7"/>
    <property type="match status" value="1"/>
</dbReference>
<keyword evidence="1" id="KW-0677">Repeat</keyword>
<evidence type="ECO:0000256" key="1">
    <source>
        <dbReference type="ARBA" id="ARBA00022737"/>
    </source>
</evidence>
<evidence type="ECO:0000259" key="4">
    <source>
        <dbReference type="PROSITE" id="PS50222"/>
    </source>
</evidence>
<dbReference type="GO" id="GO:0043226">
    <property type="term" value="C:organelle"/>
    <property type="evidence" value="ECO:0007669"/>
    <property type="project" value="UniProtKB-ARBA"/>
</dbReference>
<dbReference type="SUPFAM" id="SSF47473">
    <property type="entry name" value="EF-hand"/>
    <property type="match status" value="1"/>
</dbReference>
<sequence>MVHRKPQSRPLSARLPPLPTRTEIPIPILTTTAAPDEPTLSPSKSSNIPTTTTTTPAARAPAPTIPRTKTRKFRLSEAQIREIREAFDLFDEDGSGEISGKEWRVAMRALGFEPSNEEVKKMLSEMDDDGSGTIDYEEFFGLMERRMADKYAKEEMARVFSLFVDPDLRPMSSTSKTRPSPRSQAPGGTSVDAQIRQHLMGNPRITAADIRRVAQLVGERVTEAEIHEMLEEADRDRDGEVTEEDFIRVMRKTTLW</sequence>
<reference evidence="5 6" key="1">
    <citation type="journal article" date="2019" name="Sci. Rep.">
        <title>Comparative genomics of chytrid fungi reveal insights into the obligate biotrophic and pathogenic lifestyle of Synchytrium endobioticum.</title>
        <authorList>
            <person name="van de Vossenberg B.T.L.H."/>
            <person name="Warris S."/>
            <person name="Nguyen H.D.T."/>
            <person name="van Gent-Pelzer M.P.E."/>
            <person name="Joly D.L."/>
            <person name="van de Geest H.C."/>
            <person name="Bonants P.J.M."/>
            <person name="Smith D.S."/>
            <person name="Levesque C.A."/>
            <person name="van der Lee T.A.J."/>
        </authorList>
    </citation>
    <scope>NUCLEOTIDE SEQUENCE [LARGE SCALE GENOMIC DNA]</scope>
    <source>
        <strain evidence="5 6">CBS 809.83</strain>
    </source>
</reference>
<protein>
    <recommendedName>
        <fullName evidence="4">EF-hand domain-containing protein</fullName>
    </recommendedName>
</protein>
<organism evidence="5 6">
    <name type="scientific">Powellomyces hirtus</name>
    <dbReference type="NCBI Taxonomy" id="109895"/>
    <lineage>
        <taxon>Eukaryota</taxon>
        <taxon>Fungi</taxon>
        <taxon>Fungi incertae sedis</taxon>
        <taxon>Chytridiomycota</taxon>
        <taxon>Chytridiomycota incertae sedis</taxon>
        <taxon>Chytridiomycetes</taxon>
        <taxon>Spizellomycetales</taxon>
        <taxon>Powellomycetaceae</taxon>
        <taxon>Powellomyces</taxon>
    </lineage>
</organism>
<evidence type="ECO:0000313" key="6">
    <source>
        <dbReference type="Proteomes" id="UP000318582"/>
    </source>
</evidence>
<evidence type="ECO:0000256" key="2">
    <source>
        <dbReference type="ARBA" id="ARBA00022837"/>
    </source>
</evidence>
<feature type="domain" description="EF-hand" evidence="4">
    <location>
        <begin position="114"/>
        <end position="149"/>
    </location>
</feature>
<feature type="region of interest" description="Disordered" evidence="3">
    <location>
        <begin position="1"/>
        <end position="64"/>
    </location>
</feature>
<proteinExistence type="predicted"/>
<feature type="compositionally biased region" description="Low complexity" evidence="3">
    <location>
        <begin position="170"/>
        <end position="183"/>
    </location>
</feature>